<protein>
    <submittedName>
        <fullName evidence="2">Uncharacterized protein</fullName>
    </submittedName>
</protein>
<organism evidence="2">
    <name type="scientific">marine sediment metagenome</name>
    <dbReference type="NCBI Taxonomy" id="412755"/>
    <lineage>
        <taxon>unclassified sequences</taxon>
        <taxon>metagenomes</taxon>
        <taxon>ecological metagenomes</taxon>
    </lineage>
</organism>
<comment type="caution">
    <text evidence="2">The sequence shown here is derived from an EMBL/GenBank/DDBJ whole genome shotgun (WGS) entry which is preliminary data.</text>
</comment>
<evidence type="ECO:0000256" key="1">
    <source>
        <dbReference type="SAM" id="MobiDB-lite"/>
    </source>
</evidence>
<gene>
    <name evidence="2" type="ORF">LCGC14_2985910</name>
</gene>
<name>A0A0F8ZWE3_9ZZZZ</name>
<dbReference type="AlphaFoldDB" id="A0A0F8ZWE3"/>
<reference evidence="2" key="1">
    <citation type="journal article" date="2015" name="Nature">
        <title>Complex archaea that bridge the gap between prokaryotes and eukaryotes.</title>
        <authorList>
            <person name="Spang A."/>
            <person name="Saw J.H."/>
            <person name="Jorgensen S.L."/>
            <person name="Zaremba-Niedzwiedzka K."/>
            <person name="Martijn J."/>
            <person name="Lind A.E."/>
            <person name="van Eijk R."/>
            <person name="Schleper C."/>
            <person name="Guy L."/>
            <person name="Ettema T.J."/>
        </authorList>
    </citation>
    <scope>NUCLEOTIDE SEQUENCE</scope>
</reference>
<evidence type="ECO:0000313" key="2">
    <source>
        <dbReference type="EMBL" id="KKK64271.1"/>
    </source>
</evidence>
<sequence length="99" mass="11448">MSDLELMRWPSNKDKDRPSGPSVNSAWLKFVCDDHLEWLMSMLDCLKRGEELDREDAECYVIIQAQAGRFMARADAEGWSEEESRMRVADAWKVTHATP</sequence>
<dbReference type="EMBL" id="LAZR01061097">
    <property type="protein sequence ID" value="KKK64271.1"/>
    <property type="molecule type" value="Genomic_DNA"/>
</dbReference>
<accession>A0A0F8ZWE3</accession>
<feature type="region of interest" description="Disordered" evidence="1">
    <location>
        <begin position="1"/>
        <end position="24"/>
    </location>
</feature>
<proteinExistence type="predicted"/>